<dbReference type="PANTHER" id="PTHR46278">
    <property type="entry name" value="DEHYDROGENASE, PUTATIVE-RELATED"/>
    <property type="match status" value="1"/>
</dbReference>
<dbReference type="Proteomes" id="UP000182409">
    <property type="component" value="Unassembled WGS sequence"/>
</dbReference>
<protein>
    <submittedName>
        <fullName evidence="3">Aspartate-semialdehyde dehydrogenase</fullName>
    </submittedName>
</protein>
<dbReference type="GO" id="GO:0008652">
    <property type="term" value="P:amino acid biosynthetic process"/>
    <property type="evidence" value="ECO:0007669"/>
    <property type="project" value="InterPro"/>
</dbReference>
<dbReference type="PANTHER" id="PTHR46278:SF2">
    <property type="entry name" value="ASPARTATE-SEMIALDEHYDE DEHYDROGENASE"/>
    <property type="match status" value="1"/>
</dbReference>
<accession>A0A1H4RKD6</accession>
<dbReference type="SUPFAM" id="SSF55347">
    <property type="entry name" value="Glyceraldehyde-3-phosphate dehydrogenase-like, C-terminal domain"/>
    <property type="match status" value="1"/>
</dbReference>
<dbReference type="GO" id="GO:0046983">
    <property type="term" value="F:protein dimerization activity"/>
    <property type="evidence" value="ECO:0007669"/>
    <property type="project" value="InterPro"/>
</dbReference>
<sequence length="333" mass="34946">MNKIQYRIAVVGASSLLGKEIGDEIAESPLAAANTILLDTEEAGGTLEAIGDEAAFLQTLEPASLENLDVAIFADTKMLREFGQTARAMGAAVVDVTGSGFDTTAPVRSPLVGDSKPLDLEANSVRVAHPVATMLALVLGLAAKAGALRNAAATVLQPASENGRAALDELQQQSINLLSFQAVPTEEFDAQVAFNLLPTLGEAARNPIAASEDRILRDLQALSADLPVPVLQLIQAPVFHGFGVSLFLEFDQPLAPGVLLAAMASEYIDITGEEPPSNISSAGQGRVLLQLKPTADNTRYALWMTADNLKLTARTAVACALELTRLKPLGTVQ</sequence>
<evidence type="ECO:0000313" key="4">
    <source>
        <dbReference type="Proteomes" id="UP000182409"/>
    </source>
</evidence>
<reference evidence="3 4" key="1">
    <citation type="submission" date="2016-10" db="EMBL/GenBank/DDBJ databases">
        <authorList>
            <person name="de Groot N.N."/>
        </authorList>
    </citation>
    <scope>NUCLEOTIDE SEQUENCE [LARGE SCALE GENOMIC DNA]</scope>
    <source>
        <strain evidence="3 4">AB35.6</strain>
    </source>
</reference>
<dbReference type="Gene3D" id="3.40.50.720">
    <property type="entry name" value="NAD(P)-binding Rossmann-like Domain"/>
    <property type="match status" value="1"/>
</dbReference>
<evidence type="ECO:0000259" key="2">
    <source>
        <dbReference type="Pfam" id="PF02774"/>
    </source>
</evidence>
<dbReference type="RefSeq" id="WP_074654957.1">
    <property type="nucleotide sequence ID" value="NZ_FNSD01000001.1"/>
</dbReference>
<gene>
    <name evidence="3" type="ORF">SAMN05443244_3181</name>
</gene>
<dbReference type="CDD" id="cd18129">
    <property type="entry name" value="ASADH_C_USG1_like"/>
    <property type="match status" value="1"/>
</dbReference>
<comment type="similarity">
    <text evidence="1">Belongs to the aspartate-semialdehyde dehydrogenase family.</text>
</comment>
<name>A0A1H4RKD6_9BACT</name>
<dbReference type="InterPro" id="IPR036291">
    <property type="entry name" value="NAD(P)-bd_dom_sf"/>
</dbReference>
<dbReference type="Gene3D" id="3.30.360.10">
    <property type="entry name" value="Dihydrodipicolinate Reductase, domain 2"/>
    <property type="match status" value="1"/>
</dbReference>
<evidence type="ECO:0000313" key="3">
    <source>
        <dbReference type="EMBL" id="SEC32353.1"/>
    </source>
</evidence>
<dbReference type="GO" id="GO:0016620">
    <property type="term" value="F:oxidoreductase activity, acting on the aldehyde or oxo group of donors, NAD or NADP as acceptor"/>
    <property type="evidence" value="ECO:0007669"/>
    <property type="project" value="InterPro"/>
</dbReference>
<organism evidence="3 4">
    <name type="scientific">Terriglobus roseus</name>
    <dbReference type="NCBI Taxonomy" id="392734"/>
    <lineage>
        <taxon>Bacteria</taxon>
        <taxon>Pseudomonadati</taxon>
        <taxon>Acidobacteriota</taxon>
        <taxon>Terriglobia</taxon>
        <taxon>Terriglobales</taxon>
        <taxon>Acidobacteriaceae</taxon>
        <taxon>Terriglobus</taxon>
    </lineage>
</organism>
<dbReference type="InterPro" id="IPR012280">
    <property type="entry name" value="Semialdhyde_DH_dimer_dom"/>
</dbReference>
<dbReference type="CDD" id="cd17894">
    <property type="entry name" value="ASADH_USG1_N"/>
    <property type="match status" value="1"/>
</dbReference>
<feature type="domain" description="Semialdehyde dehydrogenase dimerisation" evidence="2">
    <location>
        <begin position="141"/>
        <end position="309"/>
    </location>
</feature>
<dbReference type="AlphaFoldDB" id="A0A1H4RKD6"/>
<dbReference type="PIRSF" id="PIRSF000148">
    <property type="entry name" value="ASA_dh"/>
    <property type="match status" value="1"/>
</dbReference>
<dbReference type="Pfam" id="PF02774">
    <property type="entry name" value="Semialdhyde_dhC"/>
    <property type="match status" value="1"/>
</dbReference>
<dbReference type="SUPFAM" id="SSF51735">
    <property type="entry name" value="NAD(P)-binding Rossmann-fold domains"/>
    <property type="match status" value="1"/>
</dbReference>
<dbReference type="OrthoDB" id="115554at2"/>
<proteinExistence type="inferred from homology"/>
<evidence type="ECO:0000256" key="1">
    <source>
        <dbReference type="ARBA" id="ARBA00010584"/>
    </source>
</evidence>
<dbReference type="EMBL" id="FNSD01000001">
    <property type="protein sequence ID" value="SEC32353.1"/>
    <property type="molecule type" value="Genomic_DNA"/>
</dbReference>